<evidence type="ECO:0000313" key="3">
    <source>
        <dbReference type="EMBL" id="KRN96283.1"/>
    </source>
</evidence>
<gene>
    <name evidence="1" type="primary">cinA</name>
    <name evidence="3" type="ORF">IV66_GL000777</name>
</gene>
<accession>A0A0R2L3K9</accession>
<dbReference type="Pfam" id="PF02464">
    <property type="entry name" value="CinA"/>
    <property type="match status" value="1"/>
</dbReference>
<dbReference type="PANTHER" id="PTHR13939:SF0">
    <property type="entry name" value="NMN AMIDOHYDROLASE-LIKE PROTEIN YFAY"/>
    <property type="match status" value="1"/>
</dbReference>
<organism evidence="3 4">
    <name type="scientific">Ligilactobacillus pobuzihii</name>
    <dbReference type="NCBI Taxonomy" id="449659"/>
    <lineage>
        <taxon>Bacteria</taxon>
        <taxon>Bacillati</taxon>
        <taxon>Bacillota</taxon>
        <taxon>Bacilli</taxon>
        <taxon>Lactobacillales</taxon>
        <taxon>Lactobacillaceae</taxon>
        <taxon>Ligilactobacillus</taxon>
    </lineage>
</organism>
<dbReference type="Pfam" id="PF18146">
    <property type="entry name" value="CinA_KH"/>
    <property type="match status" value="1"/>
</dbReference>
<dbReference type="NCBIfam" id="TIGR00200">
    <property type="entry name" value="cinA_nterm"/>
    <property type="match status" value="1"/>
</dbReference>
<dbReference type="Gene3D" id="3.40.980.10">
    <property type="entry name" value="MoaB/Mog-like domain"/>
    <property type="match status" value="1"/>
</dbReference>
<dbReference type="AlphaFoldDB" id="A0A0R2L3K9"/>
<dbReference type="PIRSF" id="PIRSF006728">
    <property type="entry name" value="CinA"/>
    <property type="match status" value="1"/>
</dbReference>
<dbReference type="CDD" id="cd00885">
    <property type="entry name" value="cinA"/>
    <property type="match status" value="1"/>
</dbReference>
<dbReference type="InterPro" id="IPR001453">
    <property type="entry name" value="MoaB/Mog_dom"/>
</dbReference>
<dbReference type="HAMAP" id="MF_00226_B">
    <property type="entry name" value="CinA_B"/>
    <property type="match status" value="1"/>
</dbReference>
<evidence type="ECO:0000259" key="2">
    <source>
        <dbReference type="SMART" id="SM00852"/>
    </source>
</evidence>
<reference evidence="3 4" key="1">
    <citation type="journal article" date="2015" name="Genome Announc.">
        <title>Expanding the biotechnology potential of lactobacilli through comparative genomics of 213 strains and associated genera.</title>
        <authorList>
            <person name="Sun Z."/>
            <person name="Harris H.M."/>
            <person name="McCann A."/>
            <person name="Guo C."/>
            <person name="Argimon S."/>
            <person name="Zhang W."/>
            <person name="Yang X."/>
            <person name="Jeffery I.B."/>
            <person name="Cooney J.C."/>
            <person name="Kagawa T.F."/>
            <person name="Liu W."/>
            <person name="Song Y."/>
            <person name="Salvetti E."/>
            <person name="Wrobel A."/>
            <person name="Rasinkangas P."/>
            <person name="Parkhill J."/>
            <person name="Rea M.C."/>
            <person name="O'Sullivan O."/>
            <person name="Ritari J."/>
            <person name="Douillard F.P."/>
            <person name="Paul Ross R."/>
            <person name="Yang R."/>
            <person name="Briner A.E."/>
            <person name="Felis G.E."/>
            <person name="de Vos W.M."/>
            <person name="Barrangou R."/>
            <person name="Klaenhammer T.R."/>
            <person name="Caufield P.W."/>
            <person name="Cui Y."/>
            <person name="Zhang H."/>
            <person name="O'Toole P.W."/>
        </authorList>
    </citation>
    <scope>NUCLEOTIDE SEQUENCE [LARGE SCALE GENOMIC DNA]</scope>
    <source>
        <strain evidence="3 4">NBRC 103219</strain>
    </source>
</reference>
<protein>
    <recommendedName>
        <fullName evidence="1">Putative competence-damage inducible protein</fullName>
    </recommendedName>
</protein>
<dbReference type="Pfam" id="PF00994">
    <property type="entry name" value="MoCF_biosynth"/>
    <property type="match status" value="1"/>
</dbReference>
<dbReference type="PANTHER" id="PTHR13939">
    <property type="entry name" value="NICOTINAMIDE-NUCLEOTIDE AMIDOHYDROLASE PNCC"/>
    <property type="match status" value="1"/>
</dbReference>
<name>A0A0R2L3K9_9LACO</name>
<dbReference type="NCBIfam" id="NF001813">
    <property type="entry name" value="PRK00549.1"/>
    <property type="match status" value="1"/>
</dbReference>
<dbReference type="SUPFAM" id="SSF53218">
    <property type="entry name" value="Molybdenum cofactor biosynthesis proteins"/>
    <property type="match status" value="1"/>
</dbReference>
<feature type="domain" description="MoaB/Mog" evidence="2">
    <location>
        <begin position="27"/>
        <end position="194"/>
    </location>
</feature>
<dbReference type="PATRIC" id="fig|449659.4.peg.783"/>
<dbReference type="InterPro" id="IPR050101">
    <property type="entry name" value="CinA"/>
</dbReference>
<comment type="similarity">
    <text evidence="1">Belongs to the CinA family.</text>
</comment>
<dbReference type="Gene3D" id="3.90.950.20">
    <property type="entry name" value="CinA-like"/>
    <property type="match status" value="1"/>
</dbReference>
<evidence type="ECO:0000256" key="1">
    <source>
        <dbReference type="HAMAP-Rule" id="MF_00226"/>
    </source>
</evidence>
<dbReference type="InterPro" id="IPR008136">
    <property type="entry name" value="CinA_C"/>
</dbReference>
<dbReference type="SUPFAM" id="SSF142433">
    <property type="entry name" value="CinA-like"/>
    <property type="match status" value="1"/>
</dbReference>
<proteinExistence type="inferred from homology"/>
<keyword evidence="4" id="KW-1185">Reference proteome</keyword>
<dbReference type="STRING" id="449659.IV66_GL000777"/>
<dbReference type="InterPro" id="IPR008135">
    <property type="entry name" value="Competence-induced_CinA"/>
</dbReference>
<dbReference type="InterPro" id="IPR036653">
    <property type="entry name" value="CinA-like_C"/>
</dbReference>
<dbReference type="NCBIfam" id="TIGR00177">
    <property type="entry name" value="molyb_syn"/>
    <property type="match status" value="1"/>
</dbReference>
<dbReference type="InterPro" id="IPR041424">
    <property type="entry name" value="CinA_KH"/>
</dbReference>
<dbReference type="NCBIfam" id="TIGR00199">
    <property type="entry name" value="PncC_domain"/>
    <property type="match status" value="1"/>
</dbReference>
<dbReference type="InterPro" id="IPR036425">
    <property type="entry name" value="MoaB/Mog-like_dom_sf"/>
</dbReference>
<dbReference type="Gene3D" id="3.30.70.2860">
    <property type="match status" value="1"/>
</dbReference>
<comment type="caution">
    <text evidence="3">The sequence shown here is derived from an EMBL/GenBank/DDBJ whole genome shotgun (WGS) entry which is preliminary data.</text>
</comment>
<dbReference type="SMART" id="SM00852">
    <property type="entry name" value="MoCF_biosynth"/>
    <property type="match status" value="1"/>
</dbReference>
<dbReference type="Proteomes" id="UP000051886">
    <property type="component" value="Unassembled WGS sequence"/>
</dbReference>
<dbReference type="EMBL" id="JQCN01000067">
    <property type="protein sequence ID" value="KRN96283.1"/>
    <property type="molecule type" value="Genomic_DNA"/>
</dbReference>
<sequence>MKINNNFLIKMRLFCVILIGGIKMHAEVIAVGTEMLLGEITDTNSQVISEGLADLGINVFYHNLVGDNESRMAEVIRLAASRSDLVVISGGLGPTPDDLTKQVVARYLGRDLIVDEKAMTKIKDFFARRERDMTPNNKVQAMYIDGAVSLQNEVGLAVGNYYHDEQGTDFLLLPGLPHEMKSMFETKAKPLLAQQYKGQQVLNSRLLRFFGIGESNLVTKLSDLIEKQKNPTIAPYAKENEVTLRLTASGSSDVDDQELLDELEAKIQKRVGQYLYGHGENNSLPSVVVNKLRKRGLTLSASESLTGGSFQAAITAIPGASNVFPGGFVTYAAEQKEQLLHIDPKLIEQYGVVSEETAGAMAEQTRQIIKTDYAVSFTGAAGPDPLEGQSAGTVWIGLAGKDMPTRAKLYHFPYDRQRVRSSAVMTGFGLLNDVLG</sequence>
<evidence type="ECO:0000313" key="4">
    <source>
        <dbReference type="Proteomes" id="UP000051886"/>
    </source>
</evidence>